<dbReference type="InterPro" id="IPR016181">
    <property type="entry name" value="Acyl_CoA_acyltransferase"/>
</dbReference>
<organism evidence="2 3">
    <name type="scientific">Nonomuraea longispora</name>
    <dbReference type="NCBI Taxonomy" id="1848320"/>
    <lineage>
        <taxon>Bacteria</taxon>
        <taxon>Bacillati</taxon>
        <taxon>Actinomycetota</taxon>
        <taxon>Actinomycetes</taxon>
        <taxon>Streptosporangiales</taxon>
        <taxon>Streptosporangiaceae</taxon>
        <taxon>Nonomuraea</taxon>
    </lineage>
</organism>
<accession>A0A4R4MX42</accession>
<keyword evidence="3" id="KW-1185">Reference proteome</keyword>
<evidence type="ECO:0000259" key="1">
    <source>
        <dbReference type="PROSITE" id="PS51186"/>
    </source>
</evidence>
<dbReference type="RefSeq" id="WP_132339509.1">
    <property type="nucleotide sequence ID" value="NZ_SMJZ01000205.1"/>
</dbReference>
<keyword evidence="2" id="KW-0808">Transferase</keyword>
<dbReference type="SUPFAM" id="SSF55729">
    <property type="entry name" value="Acyl-CoA N-acyltransferases (Nat)"/>
    <property type="match status" value="1"/>
</dbReference>
<gene>
    <name evidence="2" type="ORF">E1267_36070</name>
</gene>
<dbReference type="Pfam" id="PF00583">
    <property type="entry name" value="Acetyltransf_1"/>
    <property type="match status" value="1"/>
</dbReference>
<sequence>TRAGVTVARVLTNAGEVAARGQFAPTGGTAVVDQVETAARHRRRGLGTIIMRTLASAAASAGARQGILVATAQGRALYETLGWTVHTPMTAAVLTV</sequence>
<dbReference type="Gene3D" id="3.40.630.30">
    <property type="match status" value="1"/>
</dbReference>
<comment type="caution">
    <text evidence="2">The sequence shown here is derived from an EMBL/GenBank/DDBJ whole genome shotgun (WGS) entry which is preliminary data.</text>
</comment>
<feature type="domain" description="N-acetyltransferase" evidence="1">
    <location>
        <begin position="1"/>
        <end position="96"/>
    </location>
</feature>
<dbReference type="InterPro" id="IPR000182">
    <property type="entry name" value="GNAT_dom"/>
</dbReference>
<protein>
    <submittedName>
        <fullName evidence="2">GNAT family N-acetyltransferase</fullName>
    </submittedName>
</protein>
<reference evidence="2 3" key="1">
    <citation type="submission" date="2019-02" db="EMBL/GenBank/DDBJ databases">
        <title>Draft genome sequences of novel Actinobacteria.</title>
        <authorList>
            <person name="Sahin N."/>
            <person name="Ay H."/>
            <person name="Saygin H."/>
        </authorList>
    </citation>
    <scope>NUCLEOTIDE SEQUENCE [LARGE SCALE GENOMIC DNA]</scope>
    <source>
        <strain evidence="2 3">KC201</strain>
    </source>
</reference>
<name>A0A4R4MX42_9ACTN</name>
<dbReference type="Proteomes" id="UP000295157">
    <property type="component" value="Unassembled WGS sequence"/>
</dbReference>
<dbReference type="PROSITE" id="PS51186">
    <property type="entry name" value="GNAT"/>
    <property type="match status" value="1"/>
</dbReference>
<feature type="non-terminal residue" evidence="2">
    <location>
        <position position="1"/>
    </location>
</feature>
<dbReference type="OrthoDB" id="4966223at2"/>
<evidence type="ECO:0000313" key="3">
    <source>
        <dbReference type="Proteomes" id="UP000295157"/>
    </source>
</evidence>
<dbReference type="EMBL" id="SMJZ01000205">
    <property type="protein sequence ID" value="TDB99953.1"/>
    <property type="molecule type" value="Genomic_DNA"/>
</dbReference>
<dbReference type="GO" id="GO:0016747">
    <property type="term" value="F:acyltransferase activity, transferring groups other than amino-acyl groups"/>
    <property type="evidence" value="ECO:0007669"/>
    <property type="project" value="InterPro"/>
</dbReference>
<proteinExistence type="predicted"/>
<evidence type="ECO:0000313" key="2">
    <source>
        <dbReference type="EMBL" id="TDB99953.1"/>
    </source>
</evidence>
<dbReference type="AlphaFoldDB" id="A0A4R4MX42"/>